<dbReference type="CDD" id="cd00063">
    <property type="entry name" value="FN3"/>
    <property type="match status" value="1"/>
</dbReference>
<dbReference type="InterPro" id="IPR050958">
    <property type="entry name" value="Cell_Adh-Cytoskel_Orgn"/>
</dbReference>
<dbReference type="SMART" id="SM00408">
    <property type="entry name" value="IGc2"/>
    <property type="match status" value="2"/>
</dbReference>
<dbReference type="EMBL" id="OU895877">
    <property type="protein sequence ID" value="CAG9797236.1"/>
    <property type="molecule type" value="Genomic_DNA"/>
</dbReference>
<name>A0A9N9RG45_9DIPT</name>
<protein>
    <submittedName>
        <fullName evidence="7">Uncharacterized protein</fullName>
    </submittedName>
</protein>
<dbReference type="PANTHER" id="PTHR45080">
    <property type="entry name" value="CONTACTIN 5"/>
    <property type="match status" value="1"/>
</dbReference>
<feature type="chain" id="PRO_5040150358" evidence="4">
    <location>
        <begin position="25"/>
        <end position="475"/>
    </location>
</feature>
<proteinExistence type="predicted"/>
<accession>A0A9N9RG45</accession>
<dbReference type="GO" id="GO:0005886">
    <property type="term" value="C:plasma membrane"/>
    <property type="evidence" value="ECO:0007669"/>
    <property type="project" value="TreeGrafter"/>
</dbReference>
<dbReference type="CDD" id="cd00096">
    <property type="entry name" value="Ig"/>
    <property type="match status" value="2"/>
</dbReference>
<keyword evidence="1" id="KW-0677">Repeat</keyword>
<feature type="domain" description="Ig-like" evidence="5">
    <location>
        <begin position="133"/>
        <end position="218"/>
    </location>
</feature>
<reference evidence="7" key="2">
    <citation type="submission" date="2022-10" db="EMBL/GenBank/DDBJ databases">
        <authorList>
            <consortium name="ENA_rothamsted_submissions"/>
            <consortium name="culmorum"/>
            <person name="King R."/>
        </authorList>
    </citation>
    <scope>NUCLEOTIDE SEQUENCE</scope>
</reference>
<dbReference type="FunFam" id="2.60.40.10:FF:000032">
    <property type="entry name" value="palladin isoform X1"/>
    <property type="match status" value="1"/>
</dbReference>
<dbReference type="Pfam" id="PF07679">
    <property type="entry name" value="I-set"/>
    <property type="match status" value="1"/>
</dbReference>
<dbReference type="OrthoDB" id="9355041at2759"/>
<dbReference type="SUPFAM" id="SSF49265">
    <property type="entry name" value="Fibronectin type III"/>
    <property type="match status" value="1"/>
</dbReference>
<dbReference type="Proteomes" id="UP001153620">
    <property type="component" value="Chromosome 1"/>
</dbReference>
<feature type="domain" description="Fibronectin type-III" evidence="6">
    <location>
        <begin position="339"/>
        <end position="443"/>
    </location>
</feature>
<dbReference type="GO" id="GO:0043025">
    <property type="term" value="C:neuronal cell body"/>
    <property type="evidence" value="ECO:0007669"/>
    <property type="project" value="TreeGrafter"/>
</dbReference>
<dbReference type="InterPro" id="IPR013783">
    <property type="entry name" value="Ig-like_fold"/>
</dbReference>
<keyword evidence="8" id="KW-1185">Reference proteome</keyword>
<dbReference type="GO" id="GO:0007156">
    <property type="term" value="P:homophilic cell adhesion via plasma membrane adhesion molecules"/>
    <property type="evidence" value="ECO:0007669"/>
    <property type="project" value="TreeGrafter"/>
</dbReference>
<dbReference type="PROSITE" id="PS50835">
    <property type="entry name" value="IG_LIKE"/>
    <property type="match status" value="2"/>
</dbReference>
<dbReference type="SUPFAM" id="SSF48726">
    <property type="entry name" value="Immunoglobulin"/>
    <property type="match status" value="2"/>
</dbReference>
<evidence type="ECO:0000313" key="7">
    <source>
        <dbReference type="EMBL" id="CAG9797236.1"/>
    </source>
</evidence>
<evidence type="ECO:0000256" key="1">
    <source>
        <dbReference type="ARBA" id="ARBA00022737"/>
    </source>
</evidence>
<dbReference type="PANTHER" id="PTHR45080:SF27">
    <property type="entry name" value="NEURAL CELL ADHESION MOLECULE 1-LIKE"/>
    <property type="match status" value="1"/>
</dbReference>
<dbReference type="InterPro" id="IPR036179">
    <property type="entry name" value="Ig-like_dom_sf"/>
</dbReference>
<evidence type="ECO:0000256" key="4">
    <source>
        <dbReference type="SAM" id="SignalP"/>
    </source>
</evidence>
<evidence type="ECO:0000256" key="3">
    <source>
        <dbReference type="ARBA" id="ARBA00023319"/>
    </source>
</evidence>
<feature type="signal peptide" evidence="4">
    <location>
        <begin position="1"/>
        <end position="24"/>
    </location>
</feature>
<evidence type="ECO:0000256" key="2">
    <source>
        <dbReference type="ARBA" id="ARBA00023157"/>
    </source>
</evidence>
<sequence>MHSKKHIINIFVIFIYAIIGLSNAEEGEESEELQRKVEELSLVPDDKVFIHSVNDSRMVTCIGNDVKWRSANGSYVDTYNQMERIHVEDFSSPFSDNQQLRLIFKEIYEMDHGDWSCVGIYEEKSFTLFVYVPVEFVPVQQSITVNELQNVKLSCEALGRPAPEISWMFNGIRIADTDESTSESRHIQLSDGLYIKNVTRKDAGDYTCKAFQLSSKLSYFKDQTIQLDVKFKPEILNTQRTLSNGLYNSSSGITTKYTFLNASVILTCEVNGDPQPKILWYHRGKLVHKSNIEHKNNLSTLKIHIHSNKSFDDYKCVAKNDLGDAVSLFTVKPGIRPEPPTKLKLIGTGDQVIDLDIGAKQPNLTADIFAITKYRFEVMSKDDYDYEGDWKNYNITDVEARSNVTYLITQLAPNTTYLVRVASINLVGLSERTEMQEFTTLAEAPRKTQNEPDSAVQNFSGFGLVMLGVLLNLMY</sequence>
<dbReference type="GO" id="GO:0050808">
    <property type="term" value="P:synapse organization"/>
    <property type="evidence" value="ECO:0007669"/>
    <property type="project" value="TreeGrafter"/>
</dbReference>
<keyword evidence="2" id="KW-1015">Disulfide bond</keyword>
<evidence type="ECO:0000259" key="6">
    <source>
        <dbReference type="PROSITE" id="PS50853"/>
    </source>
</evidence>
<dbReference type="InterPro" id="IPR036116">
    <property type="entry name" value="FN3_sf"/>
</dbReference>
<dbReference type="InterPro" id="IPR003961">
    <property type="entry name" value="FN3_dom"/>
</dbReference>
<feature type="domain" description="Ig-like" evidence="5">
    <location>
        <begin position="233"/>
        <end position="327"/>
    </location>
</feature>
<keyword evidence="3" id="KW-0393">Immunoglobulin domain</keyword>
<dbReference type="Gene3D" id="2.60.40.10">
    <property type="entry name" value="Immunoglobulins"/>
    <property type="match status" value="3"/>
</dbReference>
<keyword evidence="4" id="KW-0732">Signal</keyword>
<dbReference type="SMART" id="SM00060">
    <property type="entry name" value="FN3"/>
    <property type="match status" value="1"/>
</dbReference>
<evidence type="ECO:0000259" key="5">
    <source>
        <dbReference type="PROSITE" id="PS50835"/>
    </source>
</evidence>
<organism evidence="7 8">
    <name type="scientific">Chironomus riparius</name>
    <dbReference type="NCBI Taxonomy" id="315576"/>
    <lineage>
        <taxon>Eukaryota</taxon>
        <taxon>Metazoa</taxon>
        <taxon>Ecdysozoa</taxon>
        <taxon>Arthropoda</taxon>
        <taxon>Hexapoda</taxon>
        <taxon>Insecta</taxon>
        <taxon>Pterygota</taxon>
        <taxon>Neoptera</taxon>
        <taxon>Endopterygota</taxon>
        <taxon>Diptera</taxon>
        <taxon>Nematocera</taxon>
        <taxon>Chironomoidea</taxon>
        <taxon>Chironomidae</taxon>
        <taxon>Chironominae</taxon>
        <taxon>Chironomus</taxon>
    </lineage>
</organism>
<dbReference type="PROSITE" id="PS50853">
    <property type="entry name" value="FN3"/>
    <property type="match status" value="1"/>
</dbReference>
<reference evidence="7" key="1">
    <citation type="submission" date="2022-01" db="EMBL/GenBank/DDBJ databases">
        <authorList>
            <person name="King R."/>
        </authorList>
    </citation>
    <scope>NUCLEOTIDE SEQUENCE</scope>
</reference>
<dbReference type="InterPro" id="IPR013098">
    <property type="entry name" value="Ig_I-set"/>
</dbReference>
<dbReference type="Pfam" id="PF13927">
    <property type="entry name" value="Ig_3"/>
    <property type="match status" value="1"/>
</dbReference>
<dbReference type="SMART" id="SM00409">
    <property type="entry name" value="IG"/>
    <property type="match status" value="2"/>
</dbReference>
<dbReference type="AlphaFoldDB" id="A0A9N9RG45"/>
<dbReference type="GO" id="GO:0008046">
    <property type="term" value="F:axon guidance receptor activity"/>
    <property type="evidence" value="ECO:0007669"/>
    <property type="project" value="TreeGrafter"/>
</dbReference>
<dbReference type="GO" id="GO:0030424">
    <property type="term" value="C:axon"/>
    <property type="evidence" value="ECO:0007669"/>
    <property type="project" value="TreeGrafter"/>
</dbReference>
<dbReference type="InterPro" id="IPR003599">
    <property type="entry name" value="Ig_sub"/>
</dbReference>
<dbReference type="InterPro" id="IPR003598">
    <property type="entry name" value="Ig_sub2"/>
</dbReference>
<evidence type="ECO:0000313" key="8">
    <source>
        <dbReference type="Proteomes" id="UP001153620"/>
    </source>
</evidence>
<gene>
    <name evidence="7" type="ORF">CHIRRI_LOCUS236</name>
</gene>
<dbReference type="InterPro" id="IPR007110">
    <property type="entry name" value="Ig-like_dom"/>
</dbReference>